<dbReference type="Pfam" id="PF00128">
    <property type="entry name" value="Alpha-amylase"/>
    <property type="match status" value="1"/>
</dbReference>
<dbReference type="Gene3D" id="2.60.40.10">
    <property type="entry name" value="Immunoglobulins"/>
    <property type="match status" value="1"/>
</dbReference>
<protein>
    <submittedName>
        <fullName evidence="3">Pullulanase</fullName>
        <ecNumber evidence="3">3.2.1.41</ecNumber>
    </submittedName>
</protein>
<evidence type="ECO:0000259" key="2">
    <source>
        <dbReference type="SMART" id="SM00642"/>
    </source>
</evidence>
<dbReference type="InterPro" id="IPR017853">
    <property type="entry name" value="GH"/>
</dbReference>
<sequence length="641" mass="70751">MPRYTIGELHSPEFNNRYFFDGTLGALHAADGTTFRLWAPTAWRVVLNVHSGPAAGTYPMTPDQPHPGVWECRLSGDQDGAEYTYTLVFEAGGSGTESVDPYARAVTANGQRGVVVNVDKLLGQATRMPSFGSASDAIIYELHVRDLTIGPGNGITHKGKFLGLTEAGTRTAAGNLSGLDYIASLGVTHVQLLPVFDFGSVDETGDLRFGAQYNWGYDPVHYNVPEGSYATDPTDPTSRIQEFRQLVDAFHARGIRVIMDVVYNHVYDAADSPLERTVPGYYFRMRPDGGFYNGTACGNETASEQLMMRKFIVDSITYWATTFGLDGFRFDLMGIHDVDTMNAVRAAVDDIDPGIILLGEGWDLGHHPDGVVPAHHGNSRLMPGVSSFNDFYRDIIKGSNFILSDPGFVSGCVGSYDCVQSNAGALYDALLGTPANRRFASAAQSVLYNEAHDNWTMFDKLRGTYTLMWAREPDIAKRHILATGTQYIGRGVVFIHAGQEFLRTKNGVENSYRSPDSVNVFDYDRAGRFANEVRYFKDLNAFRKTWPWLRESDYEVIKASAQLITAKGLHLSYRVAGAFGTGRDALVMINANYSSWHHPLPAGTYKVHINDGVVHFDPKAQEINKKLVVPPLRLAVVEHIN</sequence>
<dbReference type="Gene3D" id="3.20.20.80">
    <property type="entry name" value="Glycosidases"/>
    <property type="match status" value="1"/>
</dbReference>
<dbReference type="InterPro" id="IPR004193">
    <property type="entry name" value="Glyco_hydro_13_N"/>
</dbReference>
<dbReference type="RefSeq" id="WP_005524137.1">
    <property type="nucleotide sequence ID" value="NZ_CP050134.2"/>
</dbReference>
<dbReference type="GO" id="GO:0051060">
    <property type="term" value="F:pullulanase activity"/>
    <property type="evidence" value="ECO:0007669"/>
    <property type="project" value="UniProtKB-EC"/>
</dbReference>
<dbReference type="InterPro" id="IPR006047">
    <property type="entry name" value="GH13_cat_dom"/>
</dbReference>
<evidence type="ECO:0000256" key="1">
    <source>
        <dbReference type="ARBA" id="ARBA00008061"/>
    </source>
</evidence>
<dbReference type="GeneID" id="84573060"/>
<dbReference type="Pfam" id="PF02922">
    <property type="entry name" value="CBM_48"/>
    <property type="match status" value="1"/>
</dbReference>
<organism evidence="3 4">
    <name type="scientific">Corynebacterium matruchotii</name>
    <dbReference type="NCBI Taxonomy" id="43768"/>
    <lineage>
        <taxon>Bacteria</taxon>
        <taxon>Bacillati</taxon>
        <taxon>Actinomycetota</taxon>
        <taxon>Actinomycetes</taxon>
        <taxon>Mycobacteriales</taxon>
        <taxon>Corynebacteriaceae</taxon>
        <taxon>Corynebacterium</taxon>
    </lineage>
</organism>
<dbReference type="EMBL" id="UARK01000001">
    <property type="protein sequence ID" value="SPW24139.1"/>
    <property type="molecule type" value="Genomic_DNA"/>
</dbReference>
<feature type="domain" description="Glycosyl hydrolase family 13 catalytic" evidence="2">
    <location>
        <begin position="172"/>
        <end position="543"/>
    </location>
</feature>
<comment type="caution">
    <text evidence="3">The sequence shown here is derived from an EMBL/GenBank/DDBJ whole genome shotgun (WGS) entry which is preliminary data.</text>
</comment>
<reference evidence="3 4" key="1">
    <citation type="submission" date="2018-06" db="EMBL/GenBank/DDBJ databases">
        <authorList>
            <consortium name="Pathogen Informatics"/>
            <person name="Doyle S."/>
        </authorList>
    </citation>
    <scope>NUCLEOTIDE SEQUENCE [LARGE SCALE GENOMIC DNA]</scope>
    <source>
        <strain evidence="3 4">NCTC10254</strain>
    </source>
</reference>
<gene>
    <name evidence="3" type="primary">pulA</name>
    <name evidence="3" type="ORF">NCTC10254_00504</name>
</gene>
<dbReference type="EC" id="3.2.1.41" evidence="3"/>
<dbReference type="NCBIfam" id="TIGR02104">
    <property type="entry name" value="pulA_typeI"/>
    <property type="match status" value="1"/>
</dbReference>
<dbReference type="SUPFAM" id="SSF81296">
    <property type="entry name" value="E set domains"/>
    <property type="match status" value="1"/>
</dbReference>
<keyword evidence="3" id="KW-0326">Glycosidase</keyword>
<dbReference type="Proteomes" id="UP000249886">
    <property type="component" value="Unassembled WGS sequence"/>
</dbReference>
<dbReference type="PANTHER" id="PTHR43002">
    <property type="entry name" value="GLYCOGEN DEBRANCHING ENZYME"/>
    <property type="match status" value="1"/>
</dbReference>
<dbReference type="AlphaFoldDB" id="A0A6H9XBZ1"/>
<dbReference type="InterPro" id="IPR013783">
    <property type="entry name" value="Ig-like_fold"/>
</dbReference>
<evidence type="ECO:0000313" key="4">
    <source>
        <dbReference type="Proteomes" id="UP000249886"/>
    </source>
</evidence>
<dbReference type="CDD" id="cd11341">
    <property type="entry name" value="AmyAc_Pullulanase_LD-like"/>
    <property type="match status" value="1"/>
</dbReference>
<dbReference type="SMART" id="SM00642">
    <property type="entry name" value="Aamy"/>
    <property type="match status" value="1"/>
</dbReference>
<evidence type="ECO:0000313" key="3">
    <source>
        <dbReference type="EMBL" id="SPW24139.1"/>
    </source>
</evidence>
<proteinExistence type="inferred from homology"/>
<name>A0A6H9XBZ1_9CORY</name>
<dbReference type="InterPro" id="IPR011840">
    <property type="entry name" value="PulA_typeI"/>
</dbReference>
<dbReference type="CDD" id="cd02860">
    <property type="entry name" value="E_set_Pullulanase"/>
    <property type="match status" value="1"/>
</dbReference>
<dbReference type="SUPFAM" id="SSF51445">
    <property type="entry name" value="(Trans)glycosidases"/>
    <property type="match status" value="1"/>
</dbReference>
<comment type="similarity">
    <text evidence="1">Belongs to the glycosyl hydrolase 13 family.</text>
</comment>
<keyword evidence="3" id="KW-0378">Hydrolase</keyword>
<dbReference type="GO" id="GO:0005975">
    <property type="term" value="P:carbohydrate metabolic process"/>
    <property type="evidence" value="ECO:0007669"/>
    <property type="project" value="InterPro"/>
</dbReference>
<accession>A0A6H9XBZ1</accession>
<dbReference type="InterPro" id="IPR014756">
    <property type="entry name" value="Ig_E-set"/>
</dbReference>